<dbReference type="Proteomes" id="UP000758168">
    <property type="component" value="Unassembled WGS sequence"/>
</dbReference>
<dbReference type="EMBL" id="JAGIOB010000001">
    <property type="protein sequence ID" value="MBP2415775.1"/>
    <property type="molecule type" value="Genomic_DNA"/>
</dbReference>
<protein>
    <submittedName>
        <fullName evidence="1">Uncharacterized protein</fullName>
    </submittedName>
</protein>
<evidence type="ECO:0000313" key="1">
    <source>
        <dbReference type="EMBL" id="MBP2415775.1"/>
    </source>
</evidence>
<sequence length="48" mass="4694">MPSRTTSSSAAAAALVSSVGVVSGAVDAVGVSVLSLVRMVAFAEQNWG</sequence>
<organism evidence="1 2">
    <name type="scientific">Microlunatus capsulatus</name>
    <dbReference type="NCBI Taxonomy" id="99117"/>
    <lineage>
        <taxon>Bacteria</taxon>
        <taxon>Bacillati</taxon>
        <taxon>Actinomycetota</taxon>
        <taxon>Actinomycetes</taxon>
        <taxon>Propionibacteriales</taxon>
        <taxon>Propionibacteriaceae</taxon>
        <taxon>Microlunatus</taxon>
    </lineage>
</organism>
<accession>A0ABS4Z4W0</accession>
<comment type="caution">
    <text evidence="1">The sequence shown here is derived from an EMBL/GenBank/DDBJ whole genome shotgun (WGS) entry which is preliminary data.</text>
</comment>
<name>A0ABS4Z4W0_9ACTN</name>
<reference evidence="1 2" key="1">
    <citation type="submission" date="2021-03" db="EMBL/GenBank/DDBJ databases">
        <title>Sequencing the genomes of 1000 actinobacteria strains.</title>
        <authorList>
            <person name="Klenk H.-P."/>
        </authorList>
    </citation>
    <scope>NUCLEOTIDE SEQUENCE [LARGE SCALE GENOMIC DNA]</scope>
    <source>
        <strain evidence="1 2">DSM 12936</strain>
    </source>
</reference>
<keyword evidence="2" id="KW-1185">Reference proteome</keyword>
<evidence type="ECO:0000313" key="2">
    <source>
        <dbReference type="Proteomes" id="UP000758168"/>
    </source>
</evidence>
<dbReference type="RefSeq" id="WP_210053017.1">
    <property type="nucleotide sequence ID" value="NZ_JAGIOB010000001.1"/>
</dbReference>
<gene>
    <name evidence="1" type="ORF">JOF54_000697</name>
</gene>
<proteinExistence type="predicted"/>